<reference evidence="2" key="1">
    <citation type="submission" date="2021-01" db="EMBL/GenBank/DDBJ databases">
        <title>Genomic Encyclopedia of Type Strains, Phase IV (KMG-IV): sequencing the most valuable type-strain genomes for metagenomic binning, comparative biology and taxonomic classification.</title>
        <authorList>
            <person name="Goeker M."/>
        </authorList>
    </citation>
    <scope>NUCLEOTIDE SEQUENCE</scope>
    <source>
        <strain evidence="2">DSM 25523</strain>
    </source>
</reference>
<proteinExistence type="predicted"/>
<name>A0A938Y5T7_9BACL</name>
<evidence type="ECO:0000313" key="2">
    <source>
        <dbReference type="EMBL" id="MBM7591790.1"/>
    </source>
</evidence>
<sequence length="263" mass="30374">MDWSRAKTILILAFLILDLFLAYQVYSTRTELWKNADASENDQWNLELFLQQQNIDLQATIPEETPELSYLNIKMPGVDAILLKKLQGVKITAERSSIYSELQPPMPLPDQTNPEELLQELDDRLLYAGQYQIDPYFSTGDRLVYHQTYQNLPLYIAPLEIYIQNGAVKSYRQTYYQISLEGTARETISAYTALRSLVEKQMIEPGEKIIDVSLGYYGFHYDADIQVLAPVWRVITQGGKTQYLNAFTGTMERPIQPERVTRK</sequence>
<dbReference type="RefSeq" id="WP_204519477.1">
    <property type="nucleotide sequence ID" value="NZ_BAABIN010000036.1"/>
</dbReference>
<dbReference type="GO" id="GO:0016020">
    <property type="term" value="C:membrane"/>
    <property type="evidence" value="ECO:0007669"/>
    <property type="project" value="InterPro"/>
</dbReference>
<dbReference type="Gene3D" id="2.40.128.690">
    <property type="entry name" value="YycH protein, domain 3-like"/>
    <property type="match status" value="1"/>
</dbReference>
<keyword evidence="3" id="KW-1185">Reference proteome</keyword>
<evidence type="ECO:0000259" key="1">
    <source>
        <dbReference type="Pfam" id="PF09648"/>
    </source>
</evidence>
<feature type="domain" description="Regulatory protein YycH-like" evidence="1">
    <location>
        <begin position="36"/>
        <end position="247"/>
    </location>
</feature>
<dbReference type="InterPro" id="IPR018604">
    <property type="entry name" value="YycI-like"/>
</dbReference>
<gene>
    <name evidence="2" type="ORF">JOD01_003442</name>
</gene>
<dbReference type="Proteomes" id="UP000717624">
    <property type="component" value="Unassembled WGS sequence"/>
</dbReference>
<protein>
    <submittedName>
        <fullName evidence="2">Regulatory protein YycI of two-component signal transduction system YycFG</fullName>
    </submittedName>
</protein>
<evidence type="ECO:0000313" key="3">
    <source>
        <dbReference type="Proteomes" id="UP000717624"/>
    </source>
</evidence>
<dbReference type="EMBL" id="JAFBEB010000015">
    <property type="protein sequence ID" value="MBM7591790.1"/>
    <property type="molecule type" value="Genomic_DNA"/>
</dbReference>
<accession>A0A938Y5T7</accession>
<dbReference type="AlphaFoldDB" id="A0A938Y5T7"/>
<comment type="caution">
    <text evidence="2">The sequence shown here is derived from an EMBL/GenBank/DDBJ whole genome shotgun (WGS) entry which is preliminary data.</text>
</comment>
<organism evidence="2 3">
    <name type="scientific">Brevibacillus fulvus</name>
    <dbReference type="NCBI Taxonomy" id="1125967"/>
    <lineage>
        <taxon>Bacteria</taxon>
        <taxon>Bacillati</taxon>
        <taxon>Bacillota</taxon>
        <taxon>Bacilli</taxon>
        <taxon>Bacillales</taxon>
        <taxon>Paenibacillaceae</taxon>
        <taxon>Brevibacillus</taxon>
    </lineage>
</organism>
<dbReference type="Pfam" id="PF09648">
    <property type="entry name" value="YycI"/>
    <property type="match status" value="1"/>
</dbReference>